<dbReference type="PANTHER" id="PTHR43638:SF3">
    <property type="entry name" value="ALDEHYDE REDUCTASE"/>
    <property type="match status" value="1"/>
</dbReference>
<evidence type="ECO:0000259" key="1">
    <source>
        <dbReference type="Pfam" id="PF00248"/>
    </source>
</evidence>
<evidence type="ECO:0000313" key="2">
    <source>
        <dbReference type="EMBL" id="NSL56924.1"/>
    </source>
</evidence>
<sequence>MKTVTLPGGEAVPALGMGSWMMGEVRANRARELAALQAGLDAGLSLIDTAEMYGDGESERLVGEAIRGRRDGVFLVSKVYPFNAGHRSMISACEASLKRLGTDRLDAYLLHWPGSIALDETLEAFERLQREGKIRYWGLSNFTALGIDDVLKASHGKLPVCNQVLYNLGRRGIEWDLQPWCRAHGIPLMAYSPLEQSRLLHDPGLGRIAASLNLTPAQLALAWLLGNDQCIIIPKASSPPRVLENAAALSLELDAATRAALDIFFPPPAAATPLEML</sequence>
<dbReference type="InterPro" id="IPR020471">
    <property type="entry name" value="AKR"/>
</dbReference>
<dbReference type="SUPFAM" id="SSF51430">
    <property type="entry name" value="NAD(P)-linked oxidoreductase"/>
    <property type="match status" value="1"/>
</dbReference>
<dbReference type="Pfam" id="PF00248">
    <property type="entry name" value="Aldo_ket_red"/>
    <property type="match status" value="1"/>
</dbReference>
<dbReference type="InterPro" id="IPR036812">
    <property type="entry name" value="NAD(P)_OxRdtase_dom_sf"/>
</dbReference>
<dbReference type="Gene3D" id="3.20.20.100">
    <property type="entry name" value="NADP-dependent oxidoreductase domain"/>
    <property type="match status" value="1"/>
</dbReference>
<dbReference type="EMBL" id="JABCSC020000006">
    <property type="protein sequence ID" value="NSL56924.1"/>
    <property type="molecule type" value="Genomic_DNA"/>
</dbReference>
<proteinExistence type="predicted"/>
<gene>
    <name evidence="2" type="ORF">HJ583_017975</name>
</gene>
<dbReference type="InterPro" id="IPR023210">
    <property type="entry name" value="NADP_OxRdtase_dom"/>
</dbReference>
<keyword evidence="3" id="KW-1185">Reference proteome</keyword>
<dbReference type="PANTHER" id="PTHR43638">
    <property type="entry name" value="OXIDOREDUCTASE, ALDO/KETO REDUCTASE FAMILY PROTEIN"/>
    <property type="match status" value="1"/>
</dbReference>
<accession>A0ABX2IJF5</accession>
<dbReference type="CDD" id="cd19138">
    <property type="entry name" value="AKR_YeaE"/>
    <property type="match status" value="1"/>
</dbReference>
<protein>
    <submittedName>
        <fullName evidence="2">Aldo/keto reductase</fullName>
    </submittedName>
</protein>
<feature type="domain" description="NADP-dependent oxidoreductase" evidence="1">
    <location>
        <begin position="15"/>
        <end position="262"/>
    </location>
</feature>
<reference evidence="2 3" key="1">
    <citation type="submission" date="2020-06" db="EMBL/GenBank/DDBJ databases">
        <title>Draft genome of Uliginosibacterium sp. IMCC34675.</title>
        <authorList>
            <person name="Song J."/>
        </authorList>
    </citation>
    <scope>NUCLEOTIDE SEQUENCE [LARGE SCALE GENOMIC DNA]</scope>
    <source>
        <strain evidence="2 3">IMCC34675</strain>
    </source>
</reference>
<dbReference type="PIRSF" id="PIRSF000097">
    <property type="entry name" value="AKR"/>
    <property type="match status" value="1"/>
</dbReference>
<evidence type="ECO:0000313" key="3">
    <source>
        <dbReference type="Proteomes" id="UP000778523"/>
    </source>
</evidence>
<name>A0ABX2IJF5_9RHOO</name>
<organism evidence="2 3">
    <name type="scientific">Uliginosibacterium aquaticum</name>
    <dbReference type="NCBI Taxonomy" id="2731212"/>
    <lineage>
        <taxon>Bacteria</taxon>
        <taxon>Pseudomonadati</taxon>
        <taxon>Pseudomonadota</taxon>
        <taxon>Betaproteobacteria</taxon>
        <taxon>Rhodocyclales</taxon>
        <taxon>Zoogloeaceae</taxon>
        <taxon>Uliginosibacterium</taxon>
    </lineage>
</organism>
<dbReference type="RefSeq" id="WP_170023204.1">
    <property type="nucleotide sequence ID" value="NZ_JABCSC020000006.1"/>
</dbReference>
<comment type="caution">
    <text evidence="2">The sequence shown here is derived from an EMBL/GenBank/DDBJ whole genome shotgun (WGS) entry which is preliminary data.</text>
</comment>
<dbReference type="Proteomes" id="UP000778523">
    <property type="component" value="Unassembled WGS sequence"/>
</dbReference>
<dbReference type="PRINTS" id="PR00069">
    <property type="entry name" value="ALDKETRDTASE"/>
</dbReference>